<organism evidence="3 4">
    <name type="scientific">Aspergillus brasiliensis (strain CBS 101740 / IMI 381727 / IBT 21946)</name>
    <dbReference type="NCBI Taxonomy" id="767769"/>
    <lineage>
        <taxon>Eukaryota</taxon>
        <taxon>Fungi</taxon>
        <taxon>Dikarya</taxon>
        <taxon>Ascomycota</taxon>
        <taxon>Pezizomycotina</taxon>
        <taxon>Eurotiomycetes</taxon>
        <taxon>Eurotiomycetidae</taxon>
        <taxon>Eurotiales</taxon>
        <taxon>Aspergillaceae</taxon>
        <taxon>Aspergillus</taxon>
        <taxon>Aspergillus subgen. Circumdati</taxon>
    </lineage>
</organism>
<accession>A0A1L9U351</accession>
<evidence type="ECO:0008006" key="5">
    <source>
        <dbReference type="Google" id="ProtNLM"/>
    </source>
</evidence>
<sequence>MIKASLCTFPLLCLPLVGAQNGDTTTTTATSTESGSASSTTQSVDVGESGLTFNPDTIHIPSGGVVEFHFYPGDHSVAQAAFNNPCHPLSDTSFFSGFMASANDGKPVWSLTVNDTNPIWFYCGQIGHCQAGMVGVINPSGSDTLDSFKSAAASANGQSVPATAQGGILGTPSASASPTTSTSSNKTTTSGGSATTSSETTTTGNTMTTTTSTPTATGTHTTNTAGSSPTATNVAGSSHVSTDLGVLSILTSIMAMLLM</sequence>
<feature type="compositionally biased region" description="Polar residues" evidence="1">
    <location>
        <begin position="229"/>
        <end position="238"/>
    </location>
</feature>
<evidence type="ECO:0000313" key="3">
    <source>
        <dbReference type="EMBL" id="OJJ66114.1"/>
    </source>
</evidence>
<name>A0A1L9U351_ASPBC</name>
<dbReference type="VEuPathDB" id="FungiDB:ASPBRDRAFT_189154"/>
<reference evidence="4" key="1">
    <citation type="journal article" date="2017" name="Genome Biol.">
        <title>Comparative genomics reveals high biological diversity and specific adaptations in the industrially and medically important fungal genus Aspergillus.</title>
        <authorList>
            <person name="de Vries R.P."/>
            <person name="Riley R."/>
            <person name="Wiebenga A."/>
            <person name="Aguilar-Osorio G."/>
            <person name="Amillis S."/>
            <person name="Uchima C.A."/>
            <person name="Anderluh G."/>
            <person name="Asadollahi M."/>
            <person name="Askin M."/>
            <person name="Barry K."/>
            <person name="Battaglia E."/>
            <person name="Bayram O."/>
            <person name="Benocci T."/>
            <person name="Braus-Stromeyer S.A."/>
            <person name="Caldana C."/>
            <person name="Canovas D."/>
            <person name="Cerqueira G.C."/>
            <person name="Chen F."/>
            <person name="Chen W."/>
            <person name="Choi C."/>
            <person name="Clum A."/>
            <person name="Dos Santos R.A."/>
            <person name="Damasio A.R."/>
            <person name="Diallinas G."/>
            <person name="Emri T."/>
            <person name="Fekete E."/>
            <person name="Flipphi M."/>
            <person name="Freyberg S."/>
            <person name="Gallo A."/>
            <person name="Gournas C."/>
            <person name="Habgood R."/>
            <person name="Hainaut M."/>
            <person name="Harispe M.L."/>
            <person name="Henrissat B."/>
            <person name="Hilden K.S."/>
            <person name="Hope R."/>
            <person name="Hossain A."/>
            <person name="Karabika E."/>
            <person name="Karaffa L."/>
            <person name="Karanyi Z."/>
            <person name="Krasevec N."/>
            <person name="Kuo A."/>
            <person name="Kusch H."/>
            <person name="LaButti K."/>
            <person name="Lagendijk E.L."/>
            <person name="Lapidus A."/>
            <person name="Levasseur A."/>
            <person name="Lindquist E."/>
            <person name="Lipzen A."/>
            <person name="Logrieco A.F."/>
            <person name="MacCabe A."/>
            <person name="Maekelae M.R."/>
            <person name="Malavazi I."/>
            <person name="Melin P."/>
            <person name="Meyer V."/>
            <person name="Mielnichuk N."/>
            <person name="Miskei M."/>
            <person name="Molnar A.P."/>
            <person name="Mule G."/>
            <person name="Ngan C.Y."/>
            <person name="Orejas M."/>
            <person name="Orosz E."/>
            <person name="Ouedraogo J.P."/>
            <person name="Overkamp K.M."/>
            <person name="Park H.-S."/>
            <person name="Perrone G."/>
            <person name="Piumi F."/>
            <person name="Punt P.J."/>
            <person name="Ram A.F."/>
            <person name="Ramon A."/>
            <person name="Rauscher S."/>
            <person name="Record E."/>
            <person name="Riano-Pachon D.M."/>
            <person name="Robert V."/>
            <person name="Roehrig J."/>
            <person name="Ruller R."/>
            <person name="Salamov A."/>
            <person name="Salih N.S."/>
            <person name="Samson R.A."/>
            <person name="Sandor E."/>
            <person name="Sanguinetti M."/>
            <person name="Schuetze T."/>
            <person name="Sepcic K."/>
            <person name="Shelest E."/>
            <person name="Sherlock G."/>
            <person name="Sophianopoulou V."/>
            <person name="Squina F.M."/>
            <person name="Sun H."/>
            <person name="Susca A."/>
            <person name="Todd R.B."/>
            <person name="Tsang A."/>
            <person name="Unkles S.E."/>
            <person name="van de Wiele N."/>
            <person name="van Rossen-Uffink D."/>
            <person name="Oliveira J.V."/>
            <person name="Vesth T.C."/>
            <person name="Visser J."/>
            <person name="Yu J.-H."/>
            <person name="Zhou M."/>
            <person name="Andersen M.R."/>
            <person name="Archer D.B."/>
            <person name="Baker S.E."/>
            <person name="Benoit I."/>
            <person name="Brakhage A.A."/>
            <person name="Braus G.H."/>
            <person name="Fischer R."/>
            <person name="Frisvad J.C."/>
            <person name="Goldman G.H."/>
            <person name="Houbraken J."/>
            <person name="Oakley B."/>
            <person name="Pocsi I."/>
            <person name="Scazzocchio C."/>
            <person name="Seiboth B."/>
            <person name="vanKuyk P.A."/>
            <person name="Wortman J."/>
            <person name="Dyer P.S."/>
            <person name="Grigoriev I.V."/>
        </authorList>
    </citation>
    <scope>NUCLEOTIDE SEQUENCE [LARGE SCALE GENOMIC DNA]</scope>
    <source>
        <strain evidence="4">CBS 101740 / IMI 381727 / IBT 21946</strain>
    </source>
</reference>
<dbReference type="EMBL" id="KV878701">
    <property type="protein sequence ID" value="OJJ66114.1"/>
    <property type="molecule type" value="Genomic_DNA"/>
</dbReference>
<dbReference type="RefSeq" id="XP_067473364.1">
    <property type="nucleotide sequence ID" value="XM_067620153.1"/>
</dbReference>
<dbReference type="SUPFAM" id="SSF49503">
    <property type="entry name" value="Cupredoxins"/>
    <property type="match status" value="1"/>
</dbReference>
<dbReference type="PANTHER" id="PTHR34883">
    <property type="entry name" value="SERINE-RICH PROTEIN, PUTATIVE-RELATED-RELATED"/>
    <property type="match status" value="1"/>
</dbReference>
<dbReference type="AlphaFoldDB" id="A0A1L9U351"/>
<dbReference type="CDD" id="cd00920">
    <property type="entry name" value="Cupredoxin"/>
    <property type="match status" value="1"/>
</dbReference>
<keyword evidence="2" id="KW-0732">Signal</keyword>
<dbReference type="OrthoDB" id="2331100at2759"/>
<feature type="compositionally biased region" description="Low complexity" evidence="1">
    <location>
        <begin position="170"/>
        <end position="228"/>
    </location>
</feature>
<feature type="region of interest" description="Disordered" evidence="1">
    <location>
        <begin position="163"/>
        <end position="238"/>
    </location>
</feature>
<feature type="signal peptide" evidence="2">
    <location>
        <begin position="1"/>
        <end position="19"/>
    </location>
</feature>
<feature type="region of interest" description="Disordered" evidence="1">
    <location>
        <begin position="23"/>
        <end position="46"/>
    </location>
</feature>
<gene>
    <name evidence="3" type="ORF">ASPBRDRAFT_189154</name>
</gene>
<dbReference type="OMA" id="SEDPIWY"/>
<feature type="chain" id="PRO_5013222518" description="Phytocyanin domain-containing protein" evidence="2">
    <location>
        <begin position="20"/>
        <end position="259"/>
    </location>
</feature>
<evidence type="ECO:0000313" key="4">
    <source>
        <dbReference type="Proteomes" id="UP000184499"/>
    </source>
</evidence>
<feature type="compositionally biased region" description="Low complexity" evidence="1">
    <location>
        <begin position="24"/>
        <end position="43"/>
    </location>
</feature>
<dbReference type="PANTHER" id="PTHR34883:SF15">
    <property type="entry name" value="EXTRACELLULAR SERINE-RICH PROTEIN"/>
    <property type="match status" value="1"/>
</dbReference>
<dbReference type="InterPro" id="IPR052953">
    <property type="entry name" value="Ser-rich/MCO-related"/>
</dbReference>
<proteinExistence type="predicted"/>
<dbReference type="InterPro" id="IPR008972">
    <property type="entry name" value="Cupredoxin"/>
</dbReference>
<dbReference type="Proteomes" id="UP000184499">
    <property type="component" value="Unassembled WGS sequence"/>
</dbReference>
<protein>
    <recommendedName>
        <fullName evidence="5">Phytocyanin domain-containing protein</fullName>
    </recommendedName>
</protein>
<evidence type="ECO:0000256" key="1">
    <source>
        <dbReference type="SAM" id="MobiDB-lite"/>
    </source>
</evidence>
<keyword evidence="4" id="KW-1185">Reference proteome</keyword>
<evidence type="ECO:0000256" key="2">
    <source>
        <dbReference type="SAM" id="SignalP"/>
    </source>
</evidence>
<dbReference type="GeneID" id="93572641"/>
<dbReference type="STRING" id="767769.A0A1L9U351"/>
<dbReference type="Gene3D" id="2.60.40.420">
    <property type="entry name" value="Cupredoxins - blue copper proteins"/>
    <property type="match status" value="1"/>
</dbReference>